<accession>A0ABT2GGL9</accession>
<comment type="caution">
    <text evidence="1">The sequence shown here is derived from an EMBL/GenBank/DDBJ whole genome shotgun (WGS) entry which is preliminary data.</text>
</comment>
<organism evidence="1 2">
    <name type="scientific">Herbiconiux gentiana</name>
    <dbReference type="NCBI Taxonomy" id="2970912"/>
    <lineage>
        <taxon>Bacteria</taxon>
        <taxon>Bacillati</taxon>
        <taxon>Actinomycetota</taxon>
        <taxon>Actinomycetes</taxon>
        <taxon>Micrococcales</taxon>
        <taxon>Microbacteriaceae</taxon>
        <taxon>Herbiconiux</taxon>
    </lineage>
</organism>
<sequence>MNSISKRIVSMSVGTIGLTALLVGGVGLAAHAEMTDPPAQANVDWIPEGPVGFNTIGGVPNDMVGLWQMVGMWDSTFHYSPVNPTSVATGGALNRLSEYKDGGCAITSSRVITCDR</sequence>
<gene>
    <name evidence="1" type="ORF">NVV95_12550</name>
</gene>
<dbReference type="EMBL" id="JANTEZ010000004">
    <property type="protein sequence ID" value="MCS5715376.1"/>
    <property type="molecule type" value="Genomic_DNA"/>
</dbReference>
<protein>
    <submittedName>
        <fullName evidence="1">Uncharacterized protein</fullName>
    </submittedName>
</protein>
<reference evidence="1" key="1">
    <citation type="submission" date="2022-08" db="EMBL/GenBank/DDBJ databases">
        <authorList>
            <person name="Deng Y."/>
            <person name="Han X.-F."/>
            <person name="Zhang Y.-Q."/>
        </authorList>
    </citation>
    <scope>NUCLEOTIDE SEQUENCE</scope>
    <source>
        <strain evidence="1">CPCC 205716</strain>
    </source>
</reference>
<keyword evidence="2" id="KW-1185">Reference proteome</keyword>
<dbReference type="Proteomes" id="UP001165580">
    <property type="component" value="Unassembled WGS sequence"/>
</dbReference>
<proteinExistence type="predicted"/>
<evidence type="ECO:0000313" key="2">
    <source>
        <dbReference type="Proteomes" id="UP001165580"/>
    </source>
</evidence>
<evidence type="ECO:0000313" key="1">
    <source>
        <dbReference type="EMBL" id="MCS5715376.1"/>
    </source>
</evidence>
<name>A0ABT2GGL9_9MICO</name>
<dbReference type="RefSeq" id="WP_259486870.1">
    <property type="nucleotide sequence ID" value="NZ_JANTEZ010000004.1"/>
</dbReference>